<name>A0A9P4KDY7_9PLEO</name>
<feature type="signal peptide" evidence="1">
    <location>
        <begin position="1"/>
        <end position="17"/>
    </location>
</feature>
<protein>
    <submittedName>
        <fullName evidence="2">Uncharacterized protein</fullName>
    </submittedName>
</protein>
<proteinExistence type="predicted"/>
<dbReference type="Proteomes" id="UP000800093">
    <property type="component" value="Unassembled WGS sequence"/>
</dbReference>
<keyword evidence="3" id="KW-1185">Reference proteome</keyword>
<gene>
    <name evidence="2" type="ORF">CC78DRAFT_168114</name>
</gene>
<accession>A0A9P4KDY7</accession>
<sequence>MKLIFIFLTALIAPITATPTRHEASFITAAPRFHGLPDMTVDKPDNNDRDGCANCEEELKREYQACVDLSDTHHTYTDGRVDENKHCEMTCWKHACFLNDAENNPCRGCAEKYAQCISVNFYHVPHTVIGE</sequence>
<reference evidence="3" key="1">
    <citation type="journal article" date="2020" name="Stud. Mycol.">
        <title>101 Dothideomycetes genomes: A test case for predicting lifestyles and emergence of pathogens.</title>
        <authorList>
            <person name="Haridas S."/>
            <person name="Albert R."/>
            <person name="Binder M."/>
            <person name="Bloem J."/>
            <person name="LaButti K."/>
            <person name="Salamov A."/>
            <person name="Andreopoulos B."/>
            <person name="Baker S."/>
            <person name="Barry K."/>
            <person name="Bills G."/>
            <person name="Bluhm B."/>
            <person name="Cannon C."/>
            <person name="Castanera R."/>
            <person name="Culley D."/>
            <person name="Daum C."/>
            <person name="Ezra D."/>
            <person name="Gonzalez J."/>
            <person name="Henrissat B."/>
            <person name="Kuo A."/>
            <person name="Liang C."/>
            <person name="Lipzen A."/>
            <person name="Lutzoni F."/>
            <person name="Magnuson J."/>
            <person name="Mondo S."/>
            <person name="Nolan M."/>
            <person name="Ohm R."/>
            <person name="Pangilinan J."/>
            <person name="Park H.-J."/>
            <person name="Ramirez L."/>
            <person name="Alfaro M."/>
            <person name="Sun H."/>
            <person name="Tritt A."/>
            <person name="Yoshinaga Y."/>
            <person name="Zwiers L.-H."/>
            <person name="Turgeon B."/>
            <person name="Goodwin S."/>
            <person name="Spatafora J."/>
            <person name="Crous P."/>
            <person name="Grigoriev I."/>
        </authorList>
    </citation>
    <scope>NUCLEOTIDE SEQUENCE [LARGE SCALE GENOMIC DNA]</scope>
    <source>
        <strain evidence="3">CBS 304.66</strain>
    </source>
</reference>
<organism evidence="2 3">
    <name type="scientific">Lojkania enalia</name>
    <dbReference type="NCBI Taxonomy" id="147567"/>
    <lineage>
        <taxon>Eukaryota</taxon>
        <taxon>Fungi</taxon>
        <taxon>Dikarya</taxon>
        <taxon>Ascomycota</taxon>
        <taxon>Pezizomycotina</taxon>
        <taxon>Dothideomycetes</taxon>
        <taxon>Pleosporomycetidae</taxon>
        <taxon>Pleosporales</taxon>
        <taxon>Pleosporales incertae sedis</taxon>
        <taxon>Lojkania</taxon>
    </lineage>
</organism>
<evidence type="ECO:0000313" key="3">
    <source>
        <dbReference type="Proteomes" id="UP000800093"/>
    </source>
</evidence>
<dbReference type="EMBL" id="ML986602">
    <property type="protein sequence ID" value="KAF2265923.1"/>
    <property type="molecule type" value="Genomic_DNA"/>
</dbReference>
<dbReference type="AlphaFoldDB" id="A0A9P4KDY7"/>
<feature type="chain" id="PRO_5040407155" evidence="1">
    <location>
        <begin position="18"/>
        <end position="131"/>
    </location>
</feature>
<evidence type="ECO:0000313" key="2">
    <source>
        <dbReference type="EMBL" id="KAF2265923.1"/>
    </source>
</evidence>
<comment type="caution">
    <text evidence="2">The sequence shown here is derived from an EMBL/GenBank/DDBJ whole genome shotgun (WGS) entry which is preliminary data.</text>
</comment>
<keyword evidence="1" id="KW-0732">Signal</keyword>
<evidence type="ECO:0000256" key="1">
    <source>
        <dbReference type="SAM" id="SignalP"/>
    </source>
</evidence>